<comment type="caution">
    <text evidence="2">The sequence shown here is derived from an EMBL/GenBank/DDBJ whole genome shotgun (WGS) entry which is preliminary data.</text>
</comment>
<evidence type="ECO:0000313" key="3">
    <source>
        <dbReference type="Proteomes" id="UP000594638"/>
    </source>
</evidence>
<feature type="region of interest" description="Disordered" evidence="1">
    <location>
        <begin position="1"/>
        <end position="25"/>
    </location>
</feature>
<dbReference type="AlphaFoldDB" id="A0A8S0SG74"/>
<protein>
    <submittedName>
        <fullName evidence="2">Uncharacterized protein</fullName>
    </submittedName>
</protein>
<evidence type="ECO:0000256" key="1">
    <source>
        <dbReference type="SAM" id="MobiDB-lite"/>
    </source>
</evidence>
<gene>
    <name evidence="2" type="ORF">OLEA9_A092653</name>
</gene>
<dbReference type="Proteomes" id="UP000594638">
    <property type="component" value="Unassembled WGS sequence"/>
</dbReference>
<proteinExistence type="predicted"/>
<dbReference type="Gramene" id="OE9A092653T1">
    <property type="protein sequence ID" value="OE9A092653C1"/>
    <property type="gene ID" value="OE9A092653"/>
</dbReference>
<keyword evidence="3" id="KW-1185">Reference proteome</keyword>
<dbReference type="EMBL" id="CACTIH010005106">
    <property type="protein sequence ID" value="CAA2991204.1"/>
    <property type="molecule type" value="Genomic_DNA"/>
</dbReference>
<organism evidence="2 3">
    <name type="scientific">Olea europaea subsp. europaea</name>
    <dbReference type="NCBI Taxonomy" id="158383"/>
    <lineage>
        <taxon>Eukaryota</taxon>
        <taxon>Viridiplantae</taxon>
        <taxon>Streptophyta</taxon>
        <taxon>Embryophyta</taxon>
        <taxon>Tracheophyta</taxon>
        <taxon>Spermatophyta</taxon>
        <taxon>Magnoliopsida</taxon>
        <taxon>eudicotyledons</taxon>
        <taxon>Gunneridae</taxon>
        <taxon>Pentapetalae</taxon>
        <taxon>asterids</taxon>
        <taxon>lamiids</taxon>
        <taxon>Lamiales</taxon>
        <taxon>Oleaceae</taxon>
        <taxon>Oleeae</taxon>
        <taxon>Olea</taxon>
    </lineage>
</organism>
<accession>A0A8S0SG74</accession>
<evidence type="ECO:0000313" key="2">
    <source>
        <dbReference type="EMBL" id="CAA2991204.1"/>
    </source>
</evidence>
<reference evidence="2 3" key="1">
    <citation type="submission" date="2019-12" db="EMBL/GenBank/DDBJ databases">
        <authorList>
            <person name="Alioto T."/>
            <person name="Alioto T."/>
            <person name="Gomez Garrido J."/>
        </authorList>
    </citation>
    <scope>NUCLEOTIDE SEQUENCE [LARGE SCALE GENOMIC DNA]</scope>
</reference>
<feature type="non-terminal residue" evidence="2">
    <location>
        <position position="1"/>
    </location>
</feature>
<sequence>VSAHDLASGPSRMMSSPAEEQQQQQFKPLKPRTGFCALPWSPLFANLPAARRRRRRWSVAVRLPECKLNAYYFLRLFFPCLALARSLTHLLSLVPKPKPTRLSFSST</sequence>
<name>A0A8S0SG74_OLEEU</name>